<sequence>MARTLGVGVIGCGNISAAYFGLAPLFRGIEMRACADIDMAAAEARAREFGVRAESVEKLLAARDIDIVVNLTVPSAHYDVSRAILKAGKHVYSEKPFVLSVKKGLDLAKRARKKGLRIGSAPDTFLGGSHQLARHLIDAGRVGRITSGTAHVMSHGMEHWHPNPDFFFQPGGGPILDLGPYYIANLIHLIGPVRRVGALTSIPASERTITSQPRHGEKIPVTTPTTIHALLEFASGAVVTFNASWDVWDHGHAPMELYGENGTLHVPDPNFFGGEVRFTEGTKFVRKAPRWDHVLGIPNRKHSEGMMANYRTAGLADMAIAILEDRPHRCGLDLALHTIEVMTAILKSGDNGRFVEMKTSCERPAALGVKDARALLARRRQAKAA</sequence>
<dbReference type="Gene3D" id="3.30.360.10">
    <property type="entry name" value="Dihydrodipicolinate Reductase, domain 2"/>
    <property type="match status" value="1"/>
</dbReference>
<dbReference type="Proteomes" id="UP000321389">
    <property type="component" value="Chromosome"/>
</dbReference>
<protein>
    <submittedName>
        <fullName evidence="4">Gfo/Idh/MocA family oxidoreductase</fullName>
    </submittedName>
</protein>
<dbReference type="EMBL" id="CP042301">
    <property type="protein sequence ID" value="QDY99482.1"/>
    <property type="molecule type" value="Genomic_DNA"/>
</dbReference>
<dbReference type="Pfam" id="PF22725">
    <property type="entry name" value="GFO_IDH_MocA_C3"/>
    <property type="match status" value="1"/>
</dbReference>
<dbReference type="InterPro" id="IPR050463">
    <property type="entry name" value="Gfo/Idh/MocA_oxidrdct_glycsds"/>
</dbReference>
<evidence type="ECO:0000313" key="4">
    <source>
        <dbReference type="EMBL" id="QDY99482.1"/>
    </source>
</evidence>
<dbReference type="SUPFAM" id="SSF51735">
    <property type="entry name" value="NAD(P)-binding Rossmann-fold domains"/>
    <property type="match status" value="1"/>
</dbReference>
<dbReference type="InterPro" id="IPR036291">
    <property type="entry name" value="NAD(P)-bd_dom_sf"/>
</dbReference>
<gene>
    <name evidence="4" type="ORF">FQ775_03345</name>
</gene>
<evidence type="ECO:0000313" key="5">
    <source>
        <dbReference type="Proteomes" id="UP000321389"/>
    </source>
</evidence>
<keyword evidence="1" id="KW-0560">Oxidoreductase</keyword>
<dbReference type="InterPro" id="IPR055170">
    <property type="entry name" value="GFO_IDH_MocA-like_dom"/>
</dbReference>
<dbReference type="Gene3D" id="3.40.50.720">
    <property type="entry name" value="NAD(P)-binding Rossmann-like Domain"/>
    <property type="match status" value="1"/>
</dbReference>
<evidence type="ECO:0000259" key="3">
    <source>
        <dbReference type="Pfam" id="PF22725"/>
    </source>
</evidence>
<dbReference type="GO" id="GO:0000166">
    <property type="term" value="F:nucleotide binding"/>
    <property type="evidence" value="ECO:0007669"/>
    <property type="project" value="InterPro"/>
</dbReference>
<dbReference type="Pfam" id="PF01408">
    <property type="entry name" value="GFO_IDH_MocA"/>
    <property type="match status" value="1"/>
</dbReference>
<keyword evidence="5" id="KW-1185">Reference proteome</keyword>
<dbReference type="KEGG" id="niy:FQ775_03345"/>
<reference evidence="4" key="1">
    <citation type="submission" date="2020-04" db="EMBL/GenBank/DDBJ databases">
        <title>Nitratireductor sp. nov. isolated from mangrove soil.</title>
        <authorList>
            <person name="Ye Y."/>
        </authorList>
    </citation>
    <scope>NUCLEOTIDE SEQUENCE</scope>
    <source>
        <strain evidence="4">SY7</strain>
    </source>
</reference>
<evidence type="ECO:0000256" key="1">
    <source>
        <dbReference type="ARBA" id="ARBA00023002"/>
    </source>
</evidence>
<proteinExistence type="predicted"/>
<accession>A0A5B8KVB7</accession>
<dbReference type="InterPro" id="IPR000683">
    <property type="entry name" value="Gfo/Idh/MocA-like_OxRdtase_N"/>
</dbReference>
<name>A0A5B8KVB7_9HYPH</name>
<dbReference type="OrthoDB" id="9776544at2"/>
<evidence type="ECO:0000259" key="2">
    <source>
        <dbReference type="Pfam" id="PF01408"/>
    </source>
</evidence>
<dbReference type="GO" id="GO:0016491">
    <property type="term" value="F:oxidoreductase activity"/>
    <property type="evidence" value="ECO:0007669"/>
    <property type="project" value="UniProtKB-KW"/>
</dbReference>
<feature type="domain" description="GFO/IDH/MocA-like oxidoreductase" evidence="3">
    <location>
        <begin position="130"/>
        <end position="264"/>
    </location>
</feature>
<organism evidence="4 5">
    <name type="scientific">Nitratireductor mangrovi</name>
    <dbReference type="NCBI Taxonomy" id="2599600"/>
    <lineage>
        <taxon>Bacteria</taxon>
        <taxon>Pseudomonadati</taxon>
        <taxon>Pseudomonadota</taxon>
        <taxon>Alphaproteobacteria</taxon>
        <taxon>Hyphomicrobiales</taxon>
        <taxon>Phyllobacteriaceae</taxon>
        <taxon>Nitratireductor</taxon>
    </lineage>
</organism>
<dbReference type="PANTHER" id="PTHR43818:SF11">
    <property type="entry name" value="BCDNA.GH03377"/>
    <property type="match status" value="1"/>
</dbReference>
<dbReference type="SUPFAM" id="SSF55347">
    <property type="entry name" value="Glyceraldehyde-3-phosphate dehydrogenase-like, C-terminal domain"/>
    <property type="match status" value="1"/>
</dbReference>
<feature type="domain" description="Gfo/Idh/MocA-like oxidoreductase N-terminal" evidence="2">
    <location>
        <begin position="6"/>
        <end position="118"/>
    </location>
</feature>
<dbReference type="RefSeq" id="WP_146298138.1">
    <property type="nucleotide sequence ID" value="NZ_CP042301.2"/>
</dbReference>
<dbReference type="AlphaFoldDB" id="A0A5B8KVB7"/>
<dbReference type="PANTHER" id="PTHR43818">
    <property type="entry name" value="BCDNA.GH03377"/>
    <property type="match status" value="1"/>
</dbReference>